<reference evidence="2" key="2">
    <citation type="journal article" date="2022" name="Microbiol. Resour. Announc.">
        <title>Metagenome Sequencing to Explore Phylogenomics of Terrestrial Cyanobacteria.</title>
        <authorList>
            <person name="Ward R.D."/>
            <person name="Stajich J.E."/>
            <person name="Johansen J.R."/>
            <person name="Huntemann M."/>
            <person name="Clum A."/>
            <person name="Foster B."/>
            <person name="Foster B."/>
            <person name="Roux S."/>
            <person name="Palaniappan K."/>
            <person name="Varghese N."/>
            <person name="Mukherjee S."/>
            <person name="Reddy T.B.K."/>
            <person name="Daum C."/>
            <person name="Copeland A."/>
            <person name="Chen I.A."/>
            <person name="Ivanova N.N."/>
            <person name="Kyrpides N.C."/>
            <person name="Shapiro N."/>
            <person name="Eloe-Fadrosh E.A."/>
            <person name="Pietrasiak N."/>
        </authorList>
    </citation>
    <scope>NUCLEOTIDE SEQUENCE</scope>
    <source>
        <strain evidence="2">UHER 2000/2452</strain>
    </source>
</reference>
<dbReference type="AlphaFoldDB" id="A0A951UL30"/>
<feature type="transmembrane region" description="Helical" evidence="1">
    <location>
        <begin position="144"/>
        <end position="166"/>
    </location>
</feature>
<name>A0A951UL30_9CYAN</name>
<organism evidence="2 3">
    <name type="scientific">Drouetiella hepatica Uher 2000/2452</name>
    <dbReference type="NCBI Taxonomy" id="904376"/>
    <lineage>
        <taxon>Bacteria</taxon>
        <taxon>Bacillati</taxon>
        <taxon>Cyanobacteriota</taxon>
        <taxon>Cyanophyceae</taxon>
        <taxon>Oculatellales</taxon>
        <taxon>Oculatellaceae</taxon>
        <taxon>Drouetiella</taxon>
    </lineage>
</organism>
<dbReference type="EMBL" id="JAHHHD010000003">
    <property type="protein sequence ID" value="MBW4657845.1"/>
    <property type="molecule type" value="Genomic_DNA"/>
</dbReference>
<keyword evidence="1" id="KW-0472">Membrane</keyword>
<protein>
    <submittedName>
        <fullName evidence="2">Cadmium resistance transporter</fullName>
    </submittedName>
</protein>
<dbReference type="InterPro" id="IPR004676">
    <property type="entry name" value="Cd-R_transporter"/>
</dbReference>
<feature type="transmembrane region" description="Helical" evidence="1">
    <location>
        <begin position="41"/>
        <end position="66"/>
    </location>
</feature>
<gene>
    <name evidence="2" type="ORF">KME15_04170</name>
</gene>
<dbReference type="Proteomes" id="UP000757435">
    <property type="component" value="Unassembled WGS sequence"/>
</dbReference>
<evidence type="ECO:0000313" key="2">
    <source>
        <dbReference type="EMBL" id="MBW4657845.1"/>
    </source>
</evidence>
<feature type="transmembrane region" description="Helical" evidence="1">
    <location>
        <begin position="178"/>
        <end position="196"/>
    </location>
</feature>
<reference evidence="2" key="1">
    <citation type="submission" date="2021-05" db="EMBL/GenBank/DDBJ databases">
        <authorList>
            <person name="Pietrasiak N."/>
            <person name="Ward R."/>
            <person name="Stajich J.E."/>
            <person name="Kurbessoian T."/>
        </authorList>
    </citation>
    <scope>NUCLEOTIDE SEQUENCE</scope>
    <source>
        <strain evidence="2">UHER 2000/2452</strain>
    </source>
</reference>
<evidence type="ECO:0000313" key="3">
    <source>
        <dbReference type="Proteomes" id="UP000757435"/>
    </source>
</evidence>
<keyword evidence="1" id="KW-1133">Transmembrane helix</keyword>
<feature type="transmembrane region" description="Helical" evidence="1">
    <location>
        <begin position="6"/>
        <end position="29"/>
    </location>
</feature>
<keyword evidence="1" id="KW-0812">Transmembrane</keyword>
<feature type="transmembrane region" description="Helical" evidence="1">
    <location>
        <begin position="208"/>
        <end position="226"/>
    </location>
</feature>
<comment type="caution">
    <text evidence="2">The sequence shown here is derived from an EMBL/GenBank/DDBJ whole genome shotgun (WGS) entry which is preliminary data.</text>
</comment>
<sequence>MPILTPLSTAITAFTATNLDDIVILLLFFSQANALFRHRHIVIGQYLGFAVLVLVSLPGFFGGLLLPVSWTGMLGIVPIAIGLNQLLNREEEEESGAELEPISAPFGSFLSPQTYGVAAITFANGGDNVGIYVPLFASCTWESLVVVLGVFFSLVGVWCYTAYRLAKVPAIATALTRYGNQFVPFVLIGLGAMILIESHTLEDRGLLLLTLVACCCTVITLSRNLIQPAK</sequence>
<proteinExistence type="predicted"/>
<evidence type="ECO:0000256" key="1">
    <source>
        <dbReference type="SAM" id="Phobius"/>
    </source>
</evidence>
<dbReference type="Pfam" id="PF03596">
    <property type="entry name" value="Cad"/>
    <property type="match status" value="1"/>
</dbReference>
<accession>A0A951UL30</accession>